<organism evidence="1 2">
    <name type="scientific">Streptococcus dysgalactiae subsp. dysgalactiae</name>
    <dbReference type="NCBI Taxonomy" id="99822"/>
    <lineage>
        <taxon>Bacteria</taxon>
        <taxon>Bacillati</taxon>
        <taxon>Bacillota</taxon>
        <taxon>Bacilli</taxon>
        <taxon>Lactobacillales</taxon>
        <taxon>Streptococcaceae</taxon>
        <taxon>Streptococcus</taxon>
    </lineage>
</organism>
<dbReference type="Proteomes" id="UP000254797">
    <property type="component" value="Unassembled WGS sequence"/>
</dbReference>
<dbReference type="RefSeq" id="WP_258862770.1">
    <property type="nucleotide sequence ID" value="NZ_UHFG01000004.1"/>
</dbReference>
<evidence type="ECO:0000313" key="1">
    <source>
        <dbReference type="EMBL" id="SUN47608.1"/>
    </source>
</evidence>
<sequence>MINYFLIYRCILEVIHDEHSSITDAFKLFEFLSEKEELFQMRETFPQKIVVEATLEVLDNLIDDRLIIAKRYPTADGTLYQIKRLSTAGHSYLLSLQKTATSEKVKDFLKSEGLPLTPKSVSKAIANLLW</sequence>
<name>A0A380JRP1_STRDY</name>
<proteinExistence type="predicted"/>
<dbReference type="AlphaFoldDB" id="A0A380JRP1"/>
<accession>A0A380JRP1</accession>
<protein>
    <submittedName>
        <fullName evidence="1">Phage protein</fullName>
    </submittedName>
</protein>
<evidence type="ECO:0000313" key="2">
    <source>
        <dbReference type="Proteomes" id="UP000254797"/>
    </source>
</evidence>
<reference evidence="1 2" key="1">
    <citation type="submission" date="2018-06" db="EMBL/GenBank/DDBJ databases">
        <authorList>
            <consortium name="Pathogen Informatics"/>
            <person name="Doyle S."/>
        </authorList>
    </citation>
    <scope>NUCLEOTIDE SEQUENCE [LARGE SCALE GENOMIC DNA]</scope>
    <source>
        <strain evidence="1 2">NCTC4670</strain>
    </source>
</reference>
<gene>
    <name evidence="1" type="ORF">NCTC4670_00339</name>
</gene>
<dbReference type="EMBL" id="UHFG01000004">
    <property type="protein sequence ID" value="SUN47608.1"/>
    <property type="molecule type" value="Genomic_DNA"/>
</dbReference>